<dbReference type="EMBL" id="HBUF01346329">
    <property type="protein sequence ID" value="CAG6709715.1"/>
    <property type="molecule type" value="Transcribed_RNA"/>
</dbReference>
<dbReference type="AlphaFoldDB" id="A0A8D8UVQ3"/>
<dbReference type="EMBL" id="HBUF01346326">
    <property type="protein sequence ID" value="CAG6709703.1"/>
    <property type="molecule type" value="Transcribed_RNA"/>
</dbReference>
<proteinExistence type="predicted"/>
<keyword evidence="2" id="KW-1133">Transmembrane helix</keyword>
<dbReference type="EMBL" id="HBUF01346328">
    <property type="protein sequence ID" value="CAG6709711.1"/>
    <property type="molecule type" value="Transcribed_RNA"/>
</dbReference>
<organism evidence="3">
    <name type="scientific">Cacopsylla melanoneura</name>
    <dbReference type="NCBI Taxonomy" id="428564"/>
    <lineage>
        <taxon>Eukaryota</taxon>
        <taxon>Metazoa</taxon>
        <taxon>Ecdysozoa</taxon>
        <taxon>Arthropoda</taxon>
        <taxon>Hexapoda</taxon>
        <taxon>Insecta</taxon>
        <taxon>Pterygota</taxon>
        <taxon>Neoptera</taxon>
        <taxon>Paraneoptera</taxon>
        <taxon>Hemiptera</taxon>
        <taxon>Sternorrhyncha</taxon>
        <taxon>Psylloidea</taxon>
        <taxon>Psyllidae</taxon>
        <taxon>Psyllinae</taxon>
        <taxon>Cacopsylla</taxon>
    </lineage>
</organism>
<feature type="transmembrane region" description="Helical" evidence="2">
    <location>
        <begin position="104"/>
        <end position="130"/>
    </location>
</feature>
<reference evidence="3" key="1">
    <citation type="submission" date="2021-05" db="EMBL/GenBank/DDBJ databases">
        <authorList>
            <person name="Alioto T."/>
            <person name="Alioto T."/>
            <person name="Gomez Garrido J."/>
        </authorList>
    </citation>
    <scope>NUCLEOTIDE SEQUENCE</scope>
</reference>
<protein>
    <submittedName>
        <fullName evidence="3">Uncharacterized protein</fullName>
    </submittedName>
</protein>
<name>A0A8D8UVQ3_9HEMI</name>
<keyword evidence="2" id="KW-0812">Transmembrane</keyword>
<dbReference type="EMBL" id="HBUF01346327">
    <property type="protein sequence ID" value="CAG6709707.1"/>
    <property type="molecule type" value="Transcribed_RNA"/>
</dbReference>
<keyword evidence="2" id="KW-0472">Membrane</keyword>
<accession>A0A8D8UVQ3</accession>
<feature type="region of interest" description="Disordered" evidence="1">
    <location>
        <begin position="166"/>
        <end position="186"/>
    </location>
</feature>
<evidence type="ECO:0000256" key="2">
    <source>
        <dbReference type="SAM" id="Phobius"/>
    </source>
</evidence>
<dbReference type="EMBL" id="HBUF01346330">
    <property type="protein sequence ID" value="CAG6709719.1"/>
    <property type="molecule type" value="Transcribed_RNA"/>
</dbReference>
<evidence type="ECO:0000313" key="3">
    <source>
        <dbReference type="EMBL" id="CAG6709707.1"/>
    </source>
</evidence>
<dbReference type="EMBL" id="HBUF01346331">
    <property type="protein sequence ID" value="CAG6709723.1"/>
    <property type="molecule type" value="Transcribed_RNA"/>
</dbReference>
<sequence>MTTHQQLSETYNEVIEAREYAIYLIRLCLSRQMNILDPPNVSQWEWKMRQVDLTYEDCQKIKETNLYKCTPNETINAGSTYARNFLSAMQSTCNAVEPSIDWMYYVYIFLCVILILGVCLLLKLLIFHLLSIQNQRPTMKSTTRISRNKPPQPNIQFWNDKVRTPNQESRQSTIREEQTQCDCSGH</sequence>
<dbReference type="EMBL" id="HBUF01346332">
    <property type="protein sequence ID" value="CAG6709727.1"/>
    <property type="molecule type" value="Transcribed_RNA"/>
</dbReference>
<evidence type="ECO:0000256" key="1">
    <source>
        <dbReference type="SAM" id="MobiDB-lite"/>
    </source>
</evidence>